<proteinExistence type="predicted"/>
<comment type="caution">
    <text evidence="1">The sequence shown here is derived from an EMBL/GenBank/DDBJ whole genome shotgun (WGS) entry which is preliminary data.</text>
</comment>
<reference evidence="1 2" key="1">
    <citation type="submission" date="2024-02" db="EMBL/GenBank/DDBJ databases">
        <title>Rhodopirellula caenicola NBRC 110016.</title>
        <authorList>
            <person name="Ichikawa N."/>
            <person name="Katano-Makiyama Y."/>
            <person name="Hidaka K."/>
        </authorList>
    </citation>
    <scope>NUCLEOTIDE SEQUENCE [LARGE SCALE GENOMIC DNA]</scope>
    <source>
        <strain evidence="1 2">NBRC 110016</strain>
    </source>
</reference>
<protein>
    <submittedName>
        <fullName evidence="1">Uncharacterized protein</fullName>
    </submittedName>
</protein>
<gene>
    <name evidence="1" type="ORF">Rcae01_01585</name>
</gene>
<evidence type="ECO:0000313" key="2">
    <source>
        <dbReference type="Proteomes" id="UP001416858"/>
    </source>
</evidence>
<name>A0ABP9VLQ1_9BACT</name>
<organism evidence="1 2">
    <name type="scientific">Novipirellula caenicola</name>
    <dbReference type="NCBI Taxonomy" id="1536901"/>
    <lineage>
        <taxon>Bacteria</taxon>
        <taxon>Pseudomonadati</taxon>
        <taxon>Planctomycetota</taxon>
        <taxon>Planctomycetia</taxon>
        <taxon>Pirellulales</taxon>
        <taxon>Pirellulaceae</taxon>
        <taxon>Novipirellula</taxon>
    </lineage>
</organism>
<accession>A0ABP9VLQ1</accession>
<dbReference type="Proteomes" id="UP001416858">
    <property type="component" value="Unassembled WGS sequence"/>
</dbReference>
<evidence type="ECO:0000313" key="1">
    <source>
        <dbReference type="EMBL" id="GAA5506134.1"/>
    </source>
</evidence>
<dbReference type="EMBL" id="BAABRO010000002">
    <property type="protein sequence ID" value="GAA5506134.1"/>
    <property type="molecule type" value="Genomic_DNA"/>
</dbReference>
<keyword evidence="2" id="KW-1185">Reference proteome</keyword>
<sequence>MSSTLVRGGGEGRPDAAGKTFEFDRAAHAAPLRKSPGITKVDGIGCETAAAEREKLGWLTFPHLDRFVKTEI</sequence>